<feature type="domain" description="TonB-dependent receptor-like beta-barrel" evidence="13">
    <location>
        <begin position="251"/>
        <end position="682"/>
    </location>
</feature>
<evidence type="ECO:0000256" key="12">
    <source>
        <dbReference type="SAM" id="SignalP"/>
    </source>
</evidence>
<dbReference type="Pfam" id="PF00593">
    <property type="entry name" value="TonB_dep_Rec_b-barrel"/>
    <property type="match status" value="1"/>
</dbReference>
<dbReference type="CDD" id="cd01347">
    <property type="entry name" value="ligand_gated_channel"/>
    <property type="match status" value="1"/>
</dbReference>
<dbReference type="Gene3D" id="2.40.170.20">
    <property type="entry name" value="TonB-dependent receptor, beta-barrel domain"/>
    <property type="match status" value="1"/>
</dbReference>
<feature type="signal peptide" evidence="12">
    <location>
        <begin position="1"/>
        <end position="42"/>
    </location>
</feature>
<dbReference type="InterPro" id="IPR037066">
    <property type="entry name" value="Plug_dom_sf"/>
</dbReference>
<dbReference type="InterPro" id="IPR010105">
    <property type="entry name" value="TonB_sidphr_rcpt"/>
</dbReference>
<organism evidence="15 16">
    <name type="scientific">Comamonas piscis</name>
    <dbReference type="NCBI Taxonomy" id="1562974"/>
    <lineage>
        <taxon>Bacteria</taxon>
        <taxon>Pseudomonadati</taxon>
        <taxon>Pseudomonadota</taxon>
        <taxon>Betaproteobacteria</taxon>
        <taxon>Burkholderiales</taxon>
        <taxon>Comamonadaceae</taxon>
        <taxon>Comamonas</taxon>
    </lineage>
</organism>
<evidence type="ECO:0000256" key="1">
    <source>
        <dbReference type="ARBA" id="ARBA00004571"/>
    </source>
</evidence>
<evidence type="ECO:0000256" key="11">
    <source>
        <dbReference type="RuleBase" id="RU003357"/>
    </source>
</evidence>
<keyword evidence="7 10" id="KW-0472">Membrane</keyword>
<dbReference type="PROSITE" id="PS52016">
    <property type="entry name" value="TONB_DEPENDENT_REC_3"/>
    <property type="match status" value="1"/>
</dbReference>
<evidence type="ECO:0000256" key="7">
    <source>
        <dbReference type="ARBA" id="ARBA00023136"/>
    </source>
</evidence>
<evidence type="ECO:0000256" key="4">
    <source>
        <dbReference type="ARBA" id="ARBA00022452"/>
    </source>
</evidence>
<keyword evidence="4 10" id="KW-1134">Transmembrane beta strand</keyword>
<keyword evidence="5 10" id="KW-0812">Transmembrane</keyword>
<keyword evidence="16" id="KW-1185">Reference proteome</keyword>
<dbReference type="InterPro" id="IPR036942">
    <property type="entry name" value="Beta-barrel_TonB_sf"/>
</dbReference>
<evidence type="ECO:0000256" key="10">
    <source>
        <dbReference type="PROSITE-ProRule" id="PRU01360"/>
    </source>
</evidence>
<dbReference type="PANTHER" id="PTHR32552:SF84">
    <property type="entry name" value="TONB-DEPENDENT RECEPTOR-RELATED"/>
    <property type="match status" value="1"/>
</dbReference>
<feature type="domain" description="TonB-dependent receptor plug" evidence="14">
    <location>
        <begin position="76"/>
        <end position="179"/>
    </location>
</feature>
<dbReference type="InterPro" id="IPR039426">
    <property type="entry name" value="TonB-dep_rcpt-like"/>
</dbReference>
<comment type="subcellular location">
    <subcellularLocation>
        <location evidence="1 10">Cell outer membrane</location>
        <topology evidence="1 10">Multi-pass membrane protein</topology>
    </subcellularLocation>
</comment>
<dbReference type="Pfam" id="PF07715">
    <property type="entry name" value="Plug"/>
    <property type="match status" value="1"/>
</dbReference>
<protein>
    <submittedName>
        <fullName evidence="15">TonB-dependent receptor</fullName>
    </submittedName>
</protein>
<evidence type="ECO:0000256" key="9">
    <source>
        <dbReference type="ARBA" id="ARBA00023237"/>
    </source>
</evidence>
<proteinExistence type="inferred from homology"/>
<evidence type="ECO:0000259" key="14">
    <source>
        <dbReference type="Pfam" id="PF07715"/>
    </source>
</evidence>
<comment type="similarity">
    <text evidence="2 10 11">Belongs to the TonB-dependent receptor family.</text>
</comment>
<dbReference type="SUPFAM" id="SSF56935">
    <property type="entry name" value="Porins"/>
    <property type="match status" value="1"/>
</dbReference>
<dbReference type="InterPro" id="IPR000531">
    <property type="entry name" value="Beta-barrel_TonB"/>
</dbReference>
<dbReference type="GO" id="GO:0015891">
    <property type="term" value="P:siderophore transport"/>
    <property type="evidence" value="ECO:0007669"/>
    <property type="project" value="InterPro"/>
</dbReference>
<dbReference type="Proteomes" id="UP000515240">
    <property type="component" value="Chromosome"/>
</dbReference>
<evidence type="ECO:0000256" key="6">
    <source>
        <dbReference type="ARBA" id="ARBA00023077"/>
    </source>
</evidence>
<keyword evidence="9 10" id="KW-0998">Cell outer membrane</keyword>
<name>A0A7G5EIL5_9BURK</name>
<dbReference type="InterPro" id="IPR012910">
    <property type="entry name" value="Plug_dom"/>
</dbReference>
<dbReference type="AlphaFoldDB" id="A0A7G5EIL5"/>
<sequence length="712" mass="77890">MTAVPFPKNRLLAAVRLSSALRRIGGSCVLCLPALGMAVAHAQEASLPEVVVTDKRSEPNALKLPSTSASKLAVPLQDLPASVSSVSAVQIQERADYEVVDAVGRSVGLSANGTPGNGGLSFSSRGFTGVNSVGVAEDGLTLGVAAGTVAYPNSSWGYERFDVLRGPASLMYGSGTMGATVNAVRKEPSRTTSSEVLLGAGSHGTARAGLGTTGALSDSLSYRLDVYGDRTDGERQLGNSDSKKLMSAIRWQANSDLRLDLTADVSDQRPERYFGTPVVDGKPVAALRDRNFNFLDSDIHYKDQRYKLKAEWNVSDALVLRNETYHMKADRHWKNIEGYDYDASTRTVHRYDYLEIGHDLEQSGNRLGAVFKPGQHEIAMGWDVSQAKFTALNSSPYTGESDVPLNGGTSGYWDSPDPYKPRMTSRIRQNAFYLEDAWKLGEQWLLMGGVRRDLYDFDRMDLLSQARFDKTLGGTSWRLGLTHKLDQNTSVYAQVSTGHDPVNSLLSLTQSQTGFTLSKGRQVEVGIKQQLPNDQGEWTLAVFDIRKKDIITRDPDRPALSIQGGKQSSTGIELAGSWRATKSWRFEGNLAYVDAQFDELLEGATAIDRAGNQPANVPRYTANAWAHYQTGDWRASLGLRHVASRYTNNANTAQLPAYTVADAVLGWNLNRSTTLNLVGRNLANKRYAASSYGSQWLMGNGRSFELMAHLRF</sequence>
<keyword evidence="8 15" id="KW-0675">Receptor</keyword>
<dbReference type="KEGG" id="cpis:HS961_13905"/>
<evidence type="ECO:0000256" key="3">
    <source>
        <dbReference type="ARBA" id="ARBA00022448"/>
    </source>
</evidence>
<dbReference type="Gene3D" id="2.170.130.10">
    <property type="entry name" value="TonB-dependent receptor, plug domain"/>
    <property type="match status" value="1"/>
</dbReference>
<dbReference type="GO" id="GO:0038023">
    <property type="term" value="F:signaling receptor activity"/>
    <property type="evidence" value="ECO:0007669"/>
    <property type="project" value="InterPro"/>
</dbReference>
<evidence type="ECO:0000313" key="16">
    <source>
        <dbReference type="Proteomes" id="UP000515240"/>
    </source>
</evidence>
<dbReference type="EMBL" id="CP058554">
    <property type="protein sequence ID" value="QMV73840.1"/>
    <property type="molecule type" value="Genomic_DNA"/>
</dbReference>
<accession>A0A7G5EIL5</accession>
<dbReference type="GO" id="GO:0009279">
    <property type="term" value="C:cell outer membrane"/>
    <property type="evidence" value="ECO:0007669"/>
    <property type="project" value="UniProtKB-SubCell"/>
</dbReference>
<gene>
    <name evidence="15" type="ORF">HS961_13905</name>
</gene>
<reference evidence="15 16" key="1">
    <citation type="journal article" date="2020" name="G3 (Bethesda)">
        <title>CeMbio - The Caenorhabditis elegans Microbiome Resource.</title>
        <authorList>
            <person name="Dirksen P."/>
            <person name="Assie A."/>
            <person name="Zimmermann J."/>
            <person name="Zhang F."/>
            <person name="Tietje A.M."/>
            <person name="Marsh S.A."/>
            <person name="Felix M.A."/>
            <person name="Shapira M."/>
            <person name="Kaleta C."/>
            <person name="Schulenburg H."/>
            <person name="Samuel B."/>
        </authorList>
    </citation>
    <scope>NUCLEOTIDE SEQUENCE [LARGE SCALE GENOMIC DNA]</scope>
    <source>
        <strain evidence="15 16">BIGb0172</strain>
    </source>
</reference>
<evidence type="ECO:0000256" key="2">
    <source>
        <dbReference type="ARBA" id="ARBA00009810"/>
    </source>
</evidence>
<evidence type="ECO:0000259" key="13">
    <source>
        <dbReference type="Pfam" id="PF00593"/>
    </source>
</evidence>
<dbReference type="NCBIfam" id="TIGR01783">
    <property type="entry name" value="TonB-siderophor"/>
    <property type="match status" value="1"/>
</dbReference>
<evidence type="ECO:0000256" key="8">
    <source>
        <dbReference type="ARBA" id="ARBA00023170"/>
    </source>
</evidence>
<keyword evidence="12" id="KW-0732">Signal</keyword>
<evidence type="ECO:0000313" key="15">
    <source>
        <dbReference type="EMBL" id="QMV73840.1"/>
    </source>
</evidence>
<evidence type="ECO:0000256" key="5">
    <source>
        <dbReference type="ARBA" id="ARBA00022692"/>
    </source>
</evidence>
<dbReference type="GO" id="GO:0015344">
    <property type="term" value="F:siderophore uptake transmembrane transporter activity"/>
    <property type="evidence" value="ECO:0007669"/>
    <property type="project" value="TreeGrafter"/>
</dbReference>
<dbReference type="PANTHER" id="PTHR32552">
    <property type="entry name" value="FERRICHROME IRON RECEPTOR-RELATED"/>
    <property type="match status" value="1"/>
</dbReference>
<keyword evidence="3 10" id="KW-0813">Transport</keyword>
<keyword evidence="6 11" id="KW-0798">TonB box</keyword>
<feature type="chain" id="PRO_5029000052" evidence="12">
    <location>
        <begin position="43"/>
        <end position="712"/>
    </location>
</feature>